<dbReference type="Pfam" id="PF13439">
    <property type="entry name" value="Glyco_transf_4"/>
    <property type="match status" value="1"/>
</dbReference>
<evidence type="ECO:0000313" key="5">
    <source>
        <dbReference type="EMBL" id="GAA3358103.1"/>
    </source>
</evidence>
<dbReference type="InterPro" id="IPR028098">
    <property type="entry name" value="Glyco_trans_4-like_N"/>
</dbReference>
<keyword evidence="6" id="KW-1185">Reference proteome</keyword>
<organism evidence="5 6">
    <name type="scientific">Saccharopolyspora gregorii</name>
    <dbReference type="NCBI Taxonomy" id="33914"/>
    <lineage>
        <taxon>Bacteria</taxon>
        <taxon>Bacillati</taxon>
        <taxon>Actinomycetota</taxon>
        <taxon>Actinomycetes</taxon>
        <taxon>Pseudonocardiales</taxon>
        <taxon>Pseudonocardiaceae</taxon>
        <taxon>Saccharopolyspora</taxon>
    </lineage>
</organism>
<dbReference type="Pfam" id="PF00534">
    <property type="entry name" value="Glycos_transf_1"/>
    <property type="match status" value="1"/>
</dbReference>
<dbReference type="PANTHER" id="PTHR45947:SF3">
    <property type="entry name" value="SULFOQUINOVOSYL TRANSFERASE SQD2"/>
    <property type="match status" value="1"/>
</dbReference>
<dbReference type="SUPFAM" id="SSF53756">
    <property type="entry name" value="UDP-Glycosyltransferase/glycogen phosphorylase"/>
    <property type="match status" value="1"/>
</dbReference>
<dbReference type="PANTHER" id="PTHR45947">
    <property type="entry name" value="SULFOQUINOVOSYL TRANSFERASE SQD2"/>
    <property type="match status" value="1"/>
</dbReference>
<proteinExistence type="predicted"/>
<keyword evidence="1" id="KW-0328">Glycosyltransferase</keyword>
<keyword evidence="2" id="KW-0808">Transferase</keyword>
<protein>
    <submittedName>
        <fullName evidence="5">Glycosyltransferase family 1 protein</fullName>
    </submittedName>
</protein>
<evidence type="ECO:0000256" key="2">
    <source>
        <dbReference type="ARBA" id="ARBA00022679"/>
    </source>
</evidence>
<dbReference type="RefSeq" id="WP_344927022.1">
    <property type="nucleotide sequence ID" value="NZ_BAAAYK010000038.1"/>
</dbReference>
<feature type="domain" description="Glycosyl transferase family 1" evidence="3">
    <location>
        <begin position="205"/>
        <end position="367"/>
    </location>
</feature>
<reference evidence="6" key="1">
    <citation type="journal article" date="2019" name="Int. J. Syst. Evol. Microbiol.">
        <title>The Global Catalogue of Microorganisms (GCM) 10K type strain sequencing project: providing services to taxonomists for standard genome sequencing and annotation.</title>
        <authorList>
            <consortium name="The Broad Institute Genomics Platform"/>
            <consortium name="The Broad Institute Genome Sequencing Center for Infectious Disease"/>
            <person name="Wu L."/>
            <person name="Ma J."/>
        </authorList>
    </citation>
    <scope>NUCLEOTIDE SEQUENCE [LARGE SCALE GENOMIC DNA]</scope>
    <source>
        <strain evidence="6">JCM 9687</strain>
    </source>
</reference>
<evidence type="ECO:0000313" key="6">
    <source>
        <dbReference type="Proteomes" id="UP001500483"/>
    </source>
</evidence>
<sequence>MRFDLVSEHASPLAALGGADAGGQNVQVAALAAELGRRGHEVVVHTRRDSPELPPNVRAAAGVTVAHVDAGPPRPLPKDELLPHMAEFGDRLADRWAVRPPDLVHAHFWMSGVAAHRGAAGLDVPVLQTFHALGRVKRAHQGAEDTSPPEREAVEARLARDADLVLATCSDEVRELVAMGAPRHRLRVVPCGIDLDVFAPGPRPERGGRPRVLSIGRLVERKGVDTAIRALAEIPDAELVVVGGPGAAEWDADPEVARLRDVAARHGVRDRVRFAGQVPHDETPDWYRSADVVVSVPWYEPFGTVPLEAMACGTPIVVTSVGGHLDTVVQDGTGLFVPPRDHHGLARELRSLFADRGRRDRLGAAGAARVRERYGWAGLADEVETAYRGAVRRRAPLPARTGGAR</sequence>
<dbReference type="Proteomes" id="UP001500483">
    <property type="component" value="Unassembled WGS sequence"/>
</dbReference>
<name>A0ABP6RR28_9PSEU</name>
<dbReference type="InterPro" id="IPR050194">
    <property type="entry name" value="Glycosyltransferase_grp1"/>
</dbReference>
<dbReference type="InterPro" id="IPR001296">
    <property type="entry name" value="Glyco_trans_1"/>
</dbReference>
<accession>A0ABP6RR28</accession>
<evidence type="ECO:0000256" key="1">
    <source>
        <dbReference type="ARBA" id="ARBA00022676"/>
    </source>
</evidence>
<comment type="caution">
    <text evidence="5">The sequence shown here is derived from an EMBL/GenBank/DDBJ whole genome shotgun (WGS) entry which is preliminary data.</text>
</comment>
<dbReference type="EMBL" id="BAAAYK010000038">
    <property type="protein sequence ID" value="GAA3358103.1"/>
    <property type="molecule type" value="Genomic_DNA"/>
</dbReference>
<evidence type="ECO:0000259" key="3">
    <source>
        <dbReference type="Pfam" id="PF00534"/>
    </source>
</evidence>
<feature type="domain" description="Glycosyltransferase subfamily 4-like N-terminal" evidence="4">
    <location>
        <begin position="22"/>
        <end position="196"/>
    </location>
</feature>
<dbReference type="Gene3D" id="3.40.50.2000">
    <property type="entry name" value="Glycogen Phosphorylase B"/>
    <property type="match status" value="2"/>
</dbReference>
<evidence type="ECO:0000259" key="4">
    <source>
        <dbReference type="Pfam" id="PF13439"/>
    </source>
</evidence>
<gene>
    <name evidence="5" type="ORF">GCM10020366_28870</name>
</gene>